<dbReference type="OrthoDB" id="4566990at2"/>
<dbReference type="PROSITE" id="PS51257">
    <property type="entry name" value="PROKAR_LIPOPROTEIN"/>
    <property type="match status" value="1"/>
</dbReference>
<evidence type="ECO:0000256" key="2">
    <source>
        <dbReference type="SAM" id="SignalP"/>
    </source>
</evidence>
<dbReference type="EMBL" id="WEGI01000014">
    <property type="protein sequence ID" value="MQY30596.1"/>
    <property type="molecule type" value="Genomic_DNA"/>
</dbReference>
<reference evidence="3 4" key="1">
    <citation type="submission" date="2019-10" db="EMBL/GenBank/DDBJ databases">
        <title>Nocardia macrotermitis sp. nov. and Nocardia aurantia sp. nov., isolated from the gut of fungus growing-termite Macrotermes natalensis.</title>
        <authorList>
            <person name="Benndorf R."/>
            <person name="Schwitalla J."/>
            <person name="Martin K."/>
            <person name="De Beer W."/>
            <person name="Kaster A.-K."/>
            <person name="Vollmers J."/>
            <person name="Poulsen M."/>
            <person name="Beemelmanns C."/>
        </authorList>
    </citation>
    <scope>NUCLEOTIDE SEQUENCE [LARGE SCALE GENOMIC DNA]</scope>
    <source>
        <strain evidence="3 4">RB56</strain>
    </source>
</reference>
<evidence type="ECO:0000256" key="1">
    <source>
        <dbReference type="SAM" id="MobiDB-lite"/>
    </source>
</evidence>
<proteinExistence type="predicted"/>
<dbReference type="RefSeq" id="WP_153347845.1">
    <property type="nucleotide sequence ID" value="NZ_WEGI01000014.1"/>
</dbReference>
<dbReference type="Proteomes" id="UP000431401">
    <property type="component" value="Unassembled WGS sequence"/>
</dbReference>
<sequence>MRRPAVTVPVSVVFASVLVAGCGDSGGGSTGAGAGAPVASHVTVAASSPAAAPRAAAPASSSVAAAPDSTTGEAATSSAAAAPTAGNAAARCSSRGWPQPIPDFRGAPLATTVVGSGLCYDVTGVVTADGHDVMHDPASFTVPWTITGQAPDPGTTVSANTPVTLTVAQAPRN</sequence>
<accession>A0A7K0DXT7</accession>
<evidence type="ECO:0000313" key="4">
    <source>
        <dbReference type="Proteomes" id="UP000431401"/>
    </source>
</evidence>
<feature type="chain" id="PRO_5038400481" description="PASTA domain-containing protein" evidence="2">
    <location>
        <begin position="21"/>
        <end position="173"/>
    </location>
</feature>
<comment type="caution">
    <text evidence="3">The sequence shown here is derived from an EMBL/GenBank/DDBJ whole genome shotgun (WGS) entry which is preliminary data.</text>
</comment>
<keyword evidence="2" id="KW-0732">Signal</keyword>
<feature type="region of interest" description="Disordered" evidence="1">
    <location>
        <begin position="58"/>
        <end position="82"/>
    </location>
</feature>
<evidence type="ECO:0000313" key="3">
    <source>
        <dbReference type="EMBL" id="MQY30596.1"/>
    </source>
</evidence>
<name>A0A7K0DXT7_9NOCA</name>
<dbReference type="AlphaFoldDB" id="A0A7K0DXT7"/>
<protein>
    <recommendedName>
        <fullName evidence="5">PASTA domain-containing protein</fullName>
    </recommendedName>
</protein>
<evidence type="ECO:0008006" key="5">
    <source>
        <dbReference type="Google" id="ProtNLM"/>
    </source>
</evidence>
<keyword evidence="4" id="KW-1185">Reference proteome</keyword>
<dbReference type="Gene3D" id="3.30.10.20">
    <property type="match status" value="1"/>
</dbReference>
<organism evidence="3 4">
    <name type="scientific">Nocardia aurantia</name>
    <dbReference type="NCBI Taxonomy" id="2585199"/>
    <lineage>
        <taxon>Bacteria</taxon>
        <taxon>Bacillati</taxon>
        <taxon>Actinomycetota</taxon>
        <taxon>Actinomycetes</taxon>
        <taxon>Mycobacteriales</taxon>
        <taxon>Nocardiaceae</taxon>
        <taxon>Nocardia</taxon>
    </lineage>
</organism>
<gene>
    <name evidence="3" type="ORF">NRB56_61980</name>
</gene>
<feature type="signal peptide" evidence="2">
    <location>
        <begin position="1"/>
        <end position="20"/>
    </location>
</feature>